<dbReference type="GO" id="GO:0004045">
    <property type="term" value="F:peptidyl-tRNA hydrolase activity"/>
    <property type="evidence" value="ECO:0007669"/>
    <property type="project" value="UniProtKB-EC"/>
</dbReference>
<proteinExistence type="inferred from homology"/>
<evidence type="ECO:0000256" key="1">
    <source>
        <dbReference type="ARBA" id="ARBA00013260"/>
    </source>
</evidence>
<dbReference type="EMBL" id="JACGCM010000223">
    <property type="protein sequence ID" value="KAF6174939.1"/>
    <property type="molecule type" value="Genomic_DNA"/>
</dbReference>
<dbReference type="PANTHER" id="PTHR12649:SF30">
    <property type="entry name" value="AMINOACYL-TRNA HYDROLASE"/>
    <property type="match status" value="1"/>
</dbReference>
<dbReference type="Gene3D" id="3.40.1490.10">
    <property type="entry name" value="Bit1"/>
    <property type="match status" value="1"/>
</dbReference>
<evidence type="ECO:0000256" key="2">
    <source>
        <dbReference type="ARBA" id="ARBA00022801"/>
    </source>
</evidence>
<comment type="caution">
    <text evidence="5">The sequence shown here is derived from an EMBL/GenBank/DDBJ whole genome shotgun (WGS) entry which is preliminary data.</text>
</comment>
<protein>
    <recommendedName>
        <fullName evidence="1">peptidyl-tRNA hydrolase</fullName>
        <ecNumber evidence="1">3.1.1.29</ecNumber>
    </recommendedName>
</protein>
<dbReference type="InterPro" id="IPR023476">
    <property type="entry name" value="Pep_tRNA_hydro_II_dom_sf"/>
</dbReference>
<keyword evidence="2" id="KW-0378">Hydrolase</keyword>
<sequence>MPLQTAKNTEFWYSFVDKLPKPISLEKRDSHFIWPLLREIVYADSCNTSHATLGLYKKLLHRAPKALKRWEMCGQVKVVLKSESEKDLLILQERAKTLHLPTHITIDVGRTQIAPNSRTVMALLGESFPFVYLKSHDFIHWTGMSAGLTSVSIFPTDLINCLRPADMVDDVTGTLKLL</sequence>
<keyword evidence="6" id="KW-1185">Reference proteome</keyword>
<comment type="similarity">
    <text evidence="3">Belongs to the PTH2 family.</text>
</comment>
<dbReference type="FunFam" id="3.40.1490.10:FF:000002">
    <property type="entry name" value="Peptidyl-tRNA hydrolase 2, mitochondrial"/>
    <property type="match status" value="1"/>
</dbReference>
<dbReference type="OrthoDB" id="1733656at2759"/>
<organism evidence="5 6">
    <name type="scientific">Kingdonia uniflora</name>
    <dbReference type="NCBI Taxonomy" id="39325"/>
    <lineage>
        <taxon>Eukaryota</taxon>
        <taxon>Viridiplantae</taxon>
        <taxon>Streptophyta</taxon>
        <taxon>Embryophyta</taxon>
        <taxon>Tracheophyta</taxon>
        <taxon>Spermatophyta</taxon>
        <taxon>Magnoliopsida</taxon>
        <taxon>Ranunculales</taxon>
        <taxon>Circaeasteraceae</taxon>
        <taxon>Kingdonia</taxon>
    </lineage>
</organism>
<reference evidence="5 6" key="1">
    <citation type="journal article" date="2020" name="IScience">
        <title>Genome Sequencing of the Endangered Kingdonia uniflora (Circaeasteraceae, Ranunculales) Reveals Potential Mechanisms of Evolutionary Specialization.</title>
        <authorList>
            <person name="Sun Y."/>
            <person name="Deng T."/>
            <person name="Zhang A."/>
            <person name="Moore M.J."/>
            <person name="Landis J.B."/>
            <person name="Lin N."/>
            <person name="Zhang H."/>
            <person name="Zhang X."/>
            <person name="Huang J."/>
            <person name="Zhang X."/>
            <person name="Sun H."/>
            <person name="Wang H."/>
        </authorList>
    </citation>
    <scope>NUCLEOTIDE SEQUENCE [LARGE SCALE GENOMIC DNA]</scope>
    <source>
        <strain evidence="5">TB1705</strain>
        <tissue evidence="5">Leaf</tissue>
    </source>
</reference>
<evidence type="ECO:0000313" key="5">
    <source>
        <dbReference type="EMBL" id="KAF6174939.1"/>
    </source>
</evidence>
<dbReference type="Pfam" id="PF01981">
    <property type="entry name" value="PTH2"/>
    <property type="match status" value="1"/>
</dbReference>
<dbReference type="Proteomes" id="UP000541444">
    <property type="component" value="Unassembled WGS sequence"/>
</dbReference>
<gene>
    <name evidence="5" type="ORF">GIB67_026427</name>
</gene>
<dbReference type="GO" id="GO:0005739">
    <property type="term" value="C:mitochondrion"/>
    <property type="evidence" value="ECO:0007669"/>
    <property type="project" value="TreeGrafter"/>
</dbReference>
<comment type="catalytic activity">
    <reaction evidence="4">
        <text>an N-acyl-L-alpha-aminoacyl-tRNA + H2O = an N-acyl-L-amino acid + a tRNA + H(+)</text>
        <dbReference type="Rhea" id="RHEA:54448"/>
        <dbReference type="Rhea" id="RHEA-COMP:10123"/>
        <dbReference type="Rhea" id="RHEA-COMP:13883"/>
        <dbReference type="ChEBI" id="CHEBI:15377"/>
        <dbReference type="ChEBI" id="CHEBI:15378"/>
        <dbReference type="ChEBI" id="CHEBI:59874"/>
        <dbReference type="ChEBI" id="CHEBI:78442"/>
        <dbReference type="ChEBI" id="CHEBI:138191"/>
        <dbReference type="EC" id="3.1.1.29"/>
    </reaction>
</comment>
<dbReference type="SUPFAM" id="SSF102462">
    <property type="entry name" value="Peptidyl-tRNA hydrolase II"/>
    <property type="match status" value="1"/>
</dbReference>
<dbReference type="AlphaFoldDB" id="A0A7J7P669"/>
<dbReference type="EC" id="3.1.1.29" evidence="1"/>
<evidence type="ECO:0000256" key="3">
    <source>
        <dbReference type="ARBA" id="ARBA00038050"/>
    </source>
</evidence>
<dbReference type="GO" id="GO:0005829">
    <property type="term" value="C:cytosol"/>
    <property type="evidence" value="ECO:0007669"/>
    <property type="project" value="TreeGrafter"/>
</dbReference>
<evidence type="ECO:0000313" key="6">
    <source>
        <dbReference type="Proteomes" id="UP000541444"/>
    </source>
</evidence>
<dbReference type="PANTHER" id="PTHR12649">
    <property type="entry name" value="PEPTIDYL-TRNA HYDROLASE 2"/>
    <property type="match status" value="1"/>
</dbReference>
<accession>A0A7J7P669</accession>
<evidence type="ECO:0000256" key="4">
    <source>
        <dbReference type="ARBA" id="ARBA00048707"/>
    </source>
</evidence>
<dbReference type="InterPro" id="IPR002833">
    <property type="entry name" value="PTH2"/>
</dbReference>
<name>A0A7J7P669_9MAGN</name>